<sequence length="526" mass="61154">MISQDRLADSFVVCGVQIRSSGNQGLKGAVQMQGDAALTPQVLCQFPPFYSFDDSLHMRIADLCFPSGANVFSHALEPIFYMNAANDSHGQRLYLFCIQFYELATEDEARALRKANITNTDMIFFLPKVICLISHFPYYNLFKEYIKELFINISTKGDLPVALDISSNTQRRDTSSFLINALINLFFECPVPPHGCTCVRIAVGKKILHISQPSPNDLPLFDFDLRILFNTLNPELILDIMRLILCEQQILFVSSSLSLISIITQCLIQLCCPFEWEGVYVPLIPKKLLYDEKRNDHQRQFLPSAKLLFNSVPFIFGMERSQFGQLIVEESSEKSKIYHESRWYIYDTSKSILPHTTIVVDIDNRKIVSLYQEITNMLLENEEEEEMEQLIQNEKDKDIFEQIPQLPKRLKDKLLKLIQENTQFQQNSSSSSSIEQFNAHQWIEDNIRNQYEVNEQDVLYDDPSAFSIAQSKQEEREIELKKIKAKRKEKKRKKLIKEKIKKKKEELEEKKMKKSVSNKKIFFISF</sequence>
<organism evidence="3 4">
    <name type="scientific">Streblomastix strix</name>
    <dbReference type="NCBI Taxonomy" id="222440"/>
    <lineage>
        <taxon>Eukaryota</taxon>
        <taxon>Metamonada</taxon>
        <taxon>Preaxostyla</taxon>
        <taxon>Oxymonadida</taxon>
        <taxon>Streblomastigidae</taxon>
        <taxon>Streblomastix</taxon>
    </lineage>
</organism>
<dbReference type="Proteomes" id="UP000324800">
    <property type="component" value="Unassembled WGS sequence"/>
</dbReference>
<dbReference type="InterPro" id="IPR001194">
    <property type="entry name" value="cDENN_dom"/>
</dbReference>
<evidence type="ECO:0000313" key="4">
    <source>
        <dbReference type="Proteomes" id="UP000324800"/>
    </source>
</evidence>
<dbReference type="InterPro" id="IPR043153">
    <property type="entry name" value="DENN_C"/>
</dbReference>
<accession>A0A5J4VQD5</accession>
<keyword evidence="1" id="KW-0175">Coiled coil</keyword>
<feature type="coiled-coil region" evidence="1">
    <location>
        <begin position="468"/>
        <end position="520"/>
    </location>
</feature>
<dbReference type="GO" id="GO:0032483">
    <property type="term" value="P:regulation of Rab protein signal transduction"/>
    <property type="evidence" value="ECO:0007669"/>
    <property type="project" value="TreeGrafter"/>
</dbReference>
<evidence type="ECO:0000256" key="1">
    <source>
        <dbReference type="SAM" id="Coils"/>
    </source>
</evidence>
<dbReference type="OrthoDB" id="6019893at2759"/>
<evidence type="ECO:0000259" key="2">
    <source>
        <dbReference type="PROSITE" id="PS50211"/>
    </source>
</evidence>
<dbReference type="EMBL" id="SNRW01005626">
    <property type="protein sequence ID" value="KAA6384701.1"/>
    <property type="molecule type" value="Genomic_DNA"/>
</dbReference>
<protein>
    <recommendedName>
        <fullName evidence="2">UDENN domain-containing protein</fullName>
    </recommendedName>
</protein>
<dbReference type="Gene3D" id="3.30.450.200">
    <property type="match status" value="1"/>
</dbReference>
<dbReference type="Gene3D" id="3.40.50.11500">
    <property type="match status" value="1"/>
</dbReference>
<reference evidence="3 4" key="1">
    <citation type="submission" date="2019-03" db="EMBL/GenBank/DDBJ databases">
        <title>Single cell metagenomics reveals metabolic interactions within the superorganism composed of flagellate Streblomastix strix and complex community of Bacteroidetes bacteria on its surface.</title>
        <authorList>
            <person name="Treitli S.C."/>
            <person name="Kolisko M."/>
            <person name="Husnik F."/>
            <person name="Keeling P."/>
            <person name="Hampl V."/>
        </authorList>
    </citation>
    <scope>NUCLEOTIDE SEQUENCE [LARGE SCALE GENOMIC DNA]</scope>
    <source>
        <strain evidence="3">ST1C</strain>
    </source>
</reference>
<dbReference type="PANTHER" id="PTHR12296">
    <property type="entry name" value="DENN DOMAIN-CONTAINING PROTEIN 4"/>
    <property type="match status" value="1"/>
</dbReference>
<feature type="domain" description="UDENN" evidence="2">
    <location>
        <begin position="22"/>
        <end position="479"/>
    </location>
</feature>
<dbReference type="Pfam" id="PF03456">
    <property type="entry name" value="uDENN"/>
    <property type="match status" value="1"/>
</dbReference>
<gene>
    <name evidence="3" type="ORF">EZS28_019774</name>
</gene>
<dbReference type="PROSITE" id="PS50211">
    <property type="entry name" value="DENN"/>
    <property type="match status" value="1"/>
</dbReference>
<dbReference type="GO" id="GO:0031410">
    <property type="term" value="C:cytoplasmic vesicle"/>
    <property type="evidence" value="ECO:0007669"/>
    <property type="project" value="TreeGrafter"/>
</dbReference>
<evidence type="ECO:0000313" key="3">
    <source>
        <dbReference type="EMBL" id="KAA6384701.1"/>
    </source>
</evidence>
<proteinExistence type="predicted"/>
<dbReference type="SMART" id="SM00800">
    <property type="entry name" value="uDENN"/>
    <property type="match status" value="1"/>
</dbReference>
<dbReference type="InterPro" id="IPR005113">
    <property type="entry name" value="uDENN_dom"/>
</dbReference>
<dbReference type="AlphaFoldDB" id="A0A5J4VQD5"/>
<name>A0A5J4VQD5_9EUKA</name>
<dbReference type="Pfam" id="PF02141">
    <property type="entry name" value="DENN"/>
    <property type="match status" value="1"/>
</dbReference>
<dbReference type="InterPro" id="IPR051696">
    <property type="entry name" value="DENN_Domain_GEFs"/>
</dbReference>
<dbReference type="InterPro" id="IPR037516">
    <property type="entry name" value="Tripartite_DENN"/>
</dbReference>
<dbReference type="SMART" id="SM00799">
    <property type="entry name" value="DENN"/>
    <property type="match status" value="1"/>
</dbReference>
<dbReference type="PANTHER" id="PTHR12296:SF21">
    <property type="entry name" value="DENN DOMAIN-CONTAINING PROTEIN 3"/>
    <property type="match status" value="1"/>
</dbReference>
<comment type="caution">
    <text evidence="3">The sequence shown here is derived from an EMBL/GenBank/DDBJ whole genome shotgun (WGS) entry which is preliminary data.</text>
</comment>